<evidence type="ECO:0000313" key="3">
    <source>
        <dbReference type="Proteomes" id="UP001233999"/>
    </source>
</evidence>
<feature type="region of interest" description="Disordered" evidence="1">
    <location>
        <begin position="43"/>
        <end position="63"/>
    </location>
</feature>
<dbReference type="EMBL" id="JASPKZ010010253">
    <property type="protein sequence ID" value="KAJ9574896.1"/>
    <property type="molecule type" value="Genomic_DNA"/>
</dbReference>
<proteinExistence type="predicted"/>
<name>A0AAD7Z6R4_DIPPU</name>
<organism evidence="2 3">
    <name type="scientific">Diploptera punctata</name>
    <name type="common">Pacific beetle cockroach</name>
    <dbReference type="NCBI Taxonomy" id="6984"/>
    <lineage>
        <taxon>Eukaryota</taxon>
        <taxon>Metazoa</taxon>
        <taxon>Ecdysozoa</taxon>
        <taxon>Arthropoda</taxon>
        <taxon>Hexapoda</taxon>
        <taxon>Insecta</taxon>
        <taxon>Pterygota</taxon>
        <taxon>Neoptera</taxon>
        <taxon>Polyneoptera</taxon>
        <taxon>Dictyoptera</taxon>
        <taxon>Blattodea</taxon>
        <taxon>Blaberoidea</taxon>
        <taxon>Blaberidae</taxon>
        <taxon>Diplopterinae</taxon>
        <taxon>Diploptera</taxon>
    </lineage>
</organism>
<dbReference type="Proteomes" id="UP001233999">
    <property type="component" value="Unassembled WGS sequence"/>
</dbReference>
<feature type="compositionally biased region" description="Polar residues" evidence="1">
    <location>
        <begin position="43"/>
        <end position="59"/>
    </location>
</feature>
<feature type="non-terminal residue" evidence="2">
    <location>
        <position position="1"/>
    </location>
</feature>
<sequence length="84" mass="9596">DLIESSSIKLEKEHGVNCRITNHKLNSENKLLIEDKSLAFKDTTNFQSPHSDNQSNPTHSVIPKLSWPNKIQLNNLKNGNLRFD</sequence>
<evidence type="ECO:0000256" key="1">
    <source>
        <dbReference type="SAM" id="MobiDB-lite"/>
    </source>
</evidence>
<dbReference type="AlphaFoldDB" id="A0AAD7Z6R4"/>
<feature type="non-terminal residue" evidence="2">
    <location>
        <position position="84"/>
    </location>
</feature>
<protein>
    <submittedName>
        <fullName evidence="2">Uncharacterized protein</fullName>
    </submittedName>
</protein>
<gene>
    <name evidence="2" type="ORF">L9F63_007915</name>
</gene>
<keyword evidence="3" id="KW-1185">Reference proteome</keyword>
<comment type="caution">
    <text evidence="2">The sequence shown here is derived from an EMBL/GenBank/DDBJ whole genome shotgun (WGS) entry which is preliminary data.</text>
</comment>
<reference evidence="2" key="2">
    <citation type="submission" date="2023-05" db="EMBL/GenBank/DDBJ databases">
        <authorList>
            <person name="Fouks B."/>
        </authorList>
    </citation>
    <scope>NUCLEOTIDE SEQUENCE</scope>
    <source>
        <strain evidence="2">Stay&amp;Tobe</strain>
        <tissue evidence="2">Testes</tissue>
    </source>
</reference>
<evidence type="ECO:0000313" key="2">
    <source>
        <dbReference type="EMBL" id="KAJ9574896.1"/>
    </source>
</evidence>
<accession>A0AAD7Z6R4</accession>
<reference evidence="2" key="1">
    <citation type="journal article" date="2023" name="IScience">
        <title>Live-bearing cockroach genome reveals convergent evolutionary mechanisms linked to viviparity in insects and beyond.</title>
        <authorList>
            <person name="Fouks B."/>
            <person name="Harrison M.C."/>
            <person name="Mikhailova A.A."/>
            <person name="Marchal E."/>
            <person name="English S."/>
            <person name="Carruthers M."/>
            <person name="Jennings E.C."/>
            <person name="Chiamaka E.L."/>
            <person name="Frigard R.A."/>
            <person name="Pippel M."/>
            <person name="Attardo G.M."/>
            <person name="Benoit J.B."/>
            <person name="Bornberg-Bauer E."/>
            <person name="Tobe S.S."/>
        </authorList>
    </citation>
    <scope>NUCLEOTIDE SEQUENCE</scope>
    <source>
        <strain evidence="2">Stay&amp;Tobe</strain>
    </source>
</reference>